<evidence type="ECO:0000256" key="2">
    <source>
        <dbReference type="SAM" id="Phobius"/>
    </source>
</evidence>
<evidence type="ECO:0000259" key="3">
    <source>
        <dbReference type="PROSITE" id="PS50006"/>
    </source>
</evidence>
<feature type="transmembrane region" description="Helical" evidence="2">
    <location>
        <begin position="246"/>
        <end position="265"/>
    </location>
</feature>
<comment type="caution">
    <text evidence="4">The sequence shown here is derived from an EMBL/GenBank/DDBJ whole genome shotgun (WGS) entry which is preliminary data.</text>
</comment>
<feature type="domain" description="FHA" evidence="3">
    <location>
        <begin position="27"/>
        <end position="77"/>
    </location>
</feature>
<dbReference type="SMART" id="SM00240">
    <property type="entry name" value="FHA"/>
    <property type="match status" value="1"/>
</dbReference>
<dbReference type="RefSeq" id="WP_154360355.1">
    <property type="nucleotide sequence ID" value="NZ_WKJL01000023.1"/>
</dbReference>
<accession>A0A844DEB2</accession>
<dbReference type="SUPFAM" id="SSF49879">
    <property type="entry name" value="SMAD/FHA domain"/>
    <property type="match status" value="1"/>
</dbReference>
<organism evidence="4 5">
    <name type="scientific">Duganella aquatilis</name>
    <dbReference type="NCBI Taxonomy" id="2666082"/>
    <lineage>
        <taxon>Bacteria</taxon>
        <taxon>Pseudomonadati</taxon>
        <taxon>Pseudomonadota</taxon>
        <taxon>Betaproteobacteria</taxon>
        <taxon>Burkholderiales</taxon>
        <taxon>Oxalobacteraceae</taxon>
        <taxon>Telluria group</taxon>
        <taxon>Duganella</taxon>
    </lineage>
</organism>
<feature type="region of interest" description="Disordered" evidence="1">
    <location>
        <begin position="314"/>
        <end position="333"/>
    </location>
</feature>
<dbReference type="Proteomes" id="UP000439986">
    <property type="component" value="Unassembled WGS sequence"/>
</dbReference>
<sequence length="333" mass="35886">MKAPYFVEILARNGDVLHRHKVSELPIRIGRSYDNDIILDDAHSAASHAIVETDQHNQVVLRDLGSKNGTVFKGRRQSSITLDGNTIVRLGHTRLRVRPSDFPVAPEIADTTMHSWEGATPATIGLVLIAVFSLLETWLSDVEPFALIRYLLVLASSLAAGLLWAGVWALANRLFGSHARMGRHLFILGGALAVVGVWRAGSAVLAYAWSAESLTRYGNLVTLGIACAMIFFHLITIKPHHPRRFLIAATVLLLAGSGLVVLSNLQGTGRAADELYMSVLLPPDVRYSDNRSVDQFMANAAKLKAGADAARAHAVKDGADGDDGEEDDAGSAD</sequence>
<dbReference type="PROSITE" id="PS50006">
    <property type="entry name" value="FHA_DOMAIN"/>
    <property type="match status" value="1"/>
</dbReference>
<dbReference type="CDD" id="cd00060">
    <property type="entry name" value="FHA"/>
    <property type="match status" value="1"/>
</dbReference>
<dbReference type="EMBL" id="WKJL01000023">
    <property type="protein sequence ID" value="MRW87096.1"/>
    <property type="molecule type" value="Genomic_DNA"/>
</dbReference>
<dbReference type="InterPro" id="IPR008984">
    <property type="entry name" value="SMAD_FHA_dom_sf"/>
</dbReference>
<feature type="transmembrane region" description="Helical" evidence="2">
    <location>
        <begin position="118"/>
        <end position="135"/>
    </location>
</feature>
<feature type="compositionally biased region" description="Acidic residues" evidence="1">
    <location>
        <begin position="320"/>
        <end position="333"/>
    </location>
</feature>
<dbReference type="Pfam" id="PF00498">
    <property type="entry name" value="FHA"/>
    <property type="match status" value="1"/>
</dbReference>
<dbReference type="InterPro" id="IPR000253">
    <property type="entry name" value="FHA_dom"/>
</dbReference>
<gene>
    <name evidence="4" type="ORF">GJ698_23795</name>
</gene>
<name>A0A844DEB2_9BURK</name>
<keyword evidence="5" id="KW-1185">Reference proteome</keyword>
<protein>
    <submittedName>
        <fullName evidence="4">FHA domain-containing protein</fullName>
    </submittedName>
</protein>
<evidence type="ECO:0000313" key="5">
    <source>
        <dbReference type="Proteomes" id="UP000439986"/>
    </source>
</evidence>
<feature type="transmembrane region" description="Helical" evidence="2">
    <location>
        <begin position="214"/>
        <end position="234"/>
    </location>
</feature>
<feature type="transmembrane region" description="Helical" evidence="2">
    <location>
        <begin position="183"/>
        <end position="208"/>
    </location>
</feature>
<proteinExistence type="predicted"/>
<keyword evidence="2" id="KW-0472">Membrane</keyword>
<keyword evidence="2" id="KW-1133">Transmembrane helix</keyword>
<reference evidence="4 5" key="1">
    <citation type="submission" date="2019-11" db="EMBL/GenBank/DDBJ databases">
        <title>Novel species isolated from a subtropical stream in China.</title>
        <authorList>
            <person name="Lu H."/>
        </authorList>
    </citation>
    <scope>NUCLEOTIDE SEQUENCE [LARGE SCALE GENOMIC DNA]</scope>
    <source>
        <strain evidence="4 5">FT26W</strain>
    </source>
</reference>
<feature type="transmembrane region" description="Helical" evidence="2">
    <location>
        <begin position="147"/>
        <end position="171"/>
    </location>
</feature>
<dbReference type="Gene3D" id="2.60.200.20">
    <property type="match status" value="1"/>
</dbReference>
<evidence type="ECO:0000256" key="1">
    <source>
        <dbReference type="SAM" id="MobiDB-lite"/>
    </source>
</evidence>
<dbReference type="AlphaFoldDB" id="A0A844DEB2"/>
<keyword evidence="2" id="KW-0812">Transmembrane</keyword>
<evidence type="ECO:0000313" key="4">
    <source>
        <dbReference type="EMBL" id="MRW87096.1"/>
    </source>
</evidence>